<proteinExistence type="predicted"/>
<comment type="caution">
    <text evidence="1">The sequence shown here is derived from an EMBL/GenBank/DDBJ whole genome shotgun (WGS) entry which is preliminary data.</text>
</comment>
<evidence type="ECO:0000313" key="2">
    <source>
        <dbReference type="Proteomes" id="UP000805649"/>
    </source>
</evidence>
<sequence length="251" mass="27869">MSTLDTYAVGQQQAEAPPSVGLLSRQAKRLFWTLQGPLDSSVFVMPESLDPDAPREAYFQQTDTGTSCHPVSKEALTDSKPASITVQSSELGDWASSWWELHYEHDDQADDDDDDDQSASGPQRCSGCGEIGPRDYEPLVVRASEKSYVTVHDFVKAVHPWLMAQRDEILQARSVGKETTPATDTKLVVMATQPEYVSTMEEESWHSDRRWALDEAYRYEGPLGQYGLGTKPGAVGVQDEGPRGTKRARRD</sequence>
<gene>
    <name evidence="1" type="ORF">CTRU02_210660</name>
</gene>
<organism evidence="1 2">
    <name type="scientific">Colletotrichum truncatum</name>
    <name type="common">Anthracnose fungus</name>
    <name type="synonym">Colletotrichum capsici</name>
    <dbReference type="NCBI Taxonomy" id="5467"/>
    <lineage>
        <taxon>Eukaryota</taxon>
        <taxon>Fungi</taxon>
        <taxon>Dikarya</taxon>
        <taxon>Ascomycota</taxon>
        <taxon>Pezizomycotina</taxon>
        <taxon>Sordariomycetes</taxon>
        <taxon>Hypocreomycetidae</taxon>
        <taxon>Glomerellales</taxon>
        <taxon>Glomerellaceae</taxon>
        <taxon>Colletotrichum</taxon>
        <taxon>Colletotrichum truncatum species complex</taxon>
    </lineage>
</organism>
<accession>A0ACC3YQV9</accession>
<name>A0ACC3YQV9_COLTU</name>
<keyword evidence="2" id="KW-1185">Reference proteome</keyword>
<reference evidence="1 2" key="1">
    <citation type="journal article" date="2020" name="Phytopathology">
        <title>Genome Sequence Resources of Colletotrichum truncatum, C. plurivorum, C. musicola, and C. sojae: Four Species Pathogenic to Soybean (Glycine max).</title>
        <authorList>
            <person name="Rogerio F."/>
            <person name="Boufleur T.R."/>
            <person name="Ciampi-Guillardi M."/>
            <person name="Sukno S.A."/>
            <person name="Thon M.R."/>
            <person name="Massola Junior N.S."/>
            <person name="Baroncelli R."/>
        </authorList>
    </citation>
    <scope>NUCLEOTIDE SEQUENCE [LARGE SCALE GENOMIC DNA]</scope>
    <source>
        <strain evidence="1 2">CMES1059</strain>
    </source>
</reference>
<protein>
    <submittedName>
        <fullName evidence="1">Uncharacterized protein</fullName>
    </submittedName>
</protein>
<evidence type="ECO:0000313" key="1">
    <source>
        <dbReference type="EMBL" id="KAL0933861.1"/>
    </source>
</evidence>
<dbReference type="EMBL" id="VUJX02000007">
    <property type="protein sequence ID" value="KAL0933861.1"/>
    <property type="molecule type" value="Genomic_DNA"/>
</dbReference>
<dbReference type="Proteomes" id="UP000805649">
    <property type="component" value="Unassembled WGS sequence"/>
</dbReference>